<dbReference type="EMBL" id="QXNG01000061">
    <property type="protein sequence ID" value="THA14891.1"/>
    <property type="molecule type" value="Genomic_DNA"/>
</dbReference>
<sequence length="180" mass="20261">MMLDRNIQREILHTLYETYPEPNFHAFYSVTKDSSKVMGTSIKYCYPHCSSEQLKINLFYLQEHNLVENAVRPSASGYYVDMNNARLTHKGVDFLLDDGGLSAILGTVIVKLHEDTIKQLLIAKIEKSALPEQEKSSLLSGIKNLSGKALEQVVTNLVDLGFDHSEKAISLLQKTFESLL</sequence>
<comment type="caution">
    <text evidence="2">The sequence shown here is derived from an EMBL/GenBank/DDBJ whole genome shotgun (WGS) entry which is preliminary data.</text>
</comment>
<proteinExistence type="predicted"/>
<reference evidence="2 3" key="1">
    <citation type="journal article" date="2019" name="Vet. Microbiol.">
        <title>Development of multi locus sequence typing (MLST) of Rodentibacter pneumotropicus.</title>
        <authorList>
            <person name="Adhikary S."/>
            <person name="Bisgaard M."/>
            <person name="Boot R."/>
            <person name="Benga L."/>
            <person name="Nicklas W."/>
            <person name="Christensen H."/>
        </authorList>
    </citation>
    <scope>NUCLEOTIDE SEQUENCE [LARGE SCALE GENOMIC DNA]</scope>
    <source>
        <strain evidence="2 3">1596_07</strain>
    </source>
</reference>
<reference evidence="1 4" key="2">
    <citation type="journal article" date="2022" name="Microbiol. Spectr.">
        <title>Microbiota of the Pregnant Mouse: Characterization of the Bacterial Communities in the Oral Cavity, Lung, Intestine, and Vagina through Culture and DNA Sequencing.</title>
        <authorList>
            <person name="Greenberg J.M."/>
            <person name="Romero R."/>
            <person name="Winters A.D."/>
            <person name="Galaz J."/>
            <person name="Garcia-Flores V."/>
            <person name="Arenas-Hernandez M."/>
            <person name="Panzer J."/>
            <person name="Shaffer Z."/>
            <person name="Kracht D.J."/>
            <person name="Gomez-Lopez N."/>
            <person name="Theis K.R."/>
        </authorList>
    </citation>
    <scope>NUCLEOTIDE SEQUENCE [LARGE SCALE GENOMIC DNA]</scope>
    <source>
        <strain evidence="1 4">MAC-C1-H1</strain>
    </source>
</reference>
<organism evidence="2 3">
    <name type="scientific">Rodentibacter pneumotropicus</name>
    <dbReference type="NCBI Taxonomy" id="758"/>
    <lineage>
        <taxon>Bacteria</taxon>
        <taxon>Pseudomonadati</taxon>
        <taxon>Pseudomonadota</taxon>
        <taxon>Gammaproteobacteria</taxon>
        <taxon>Pasteurellales</taxon>
        <taxon>Pasteurellaceae</taxon>
        <taxon>Rodentibacter</taxon>
    </lineage>
</organism>
<gene>
    <name evidence="2" type="ORF">D3M76_06575</name>
    <name evidence="1" type="ORF">MUU45_000758</name>
</gene>
<keyword evidence="4" id="KW-1185">Reference proteome</keyword>
<reference evidence="1" key="3">
    <citation type="submission" date="2023-08" db="EMBL/GenBank/DDBJ databases">
        <authorList>
            <person name="Greenberg J.M."/>
            <person name="Romero R."/>
            <person name="Winters A.D."/>
            <person name="Galaz J."/>
            <person name="Garcia-Flores V."/>
            <person name="Arenas-Hernandez M."/>
            <person name="Panzer J."/>
            <person name="Shaffer Z."/>
            <person name="Kracht D.J."/>
            <person name="Gomez-Lopez N."/>
            <person name="Theis K.R."/>
        </authorList>
    </citation>
    <scope>NUCLEOTIDE SEQUENCE</scope>
    <source>
        <strain evidence="1">MAC-C1-H1</strain>
    </source>
</reference>
<protein>
    <submittedName>
        <fullName evidence="2">Uncharacterized protein</fullName>
    </submittedName>
</protein>
<name>A0A1V3K929_9PAST</name>
<dbReference type="AlphaFoldDB" id="A0A1V3K929"/>
<dbReference type="Proteomes" id="UP001206350">
    <property type="component" value="Unassembled WGS sequence"/>
</dbReference>
<evidence type="ECO:0000313" key="3">
    <source>
        <dbReference type="Proteomes" id="UP000310576"/>
    </source>
</evidence>
<evidence type="ECO:0000313" key="4">
    <source>
        <dbReference type="Proteomes" id="UP001206350"/>
    </source>
</evidence>
<evidence type="ECO:0000313" key="1">
    <source>
        <dbReference type="EMBL" id="MCQ9120940.1"/>
    </source>
</evidence>
<accession>A0A1V3K929</accession>
<dbReference type="RefSeq" id="WP_077664403.1">
    <property type="nucleotide sequence ID" value="NZ_CAJUGY010000029.1"/>
</dbReference>
<evidence type="ECO:0000313" key="2">
    <source>
        <dbReference type="EMBL" id="THA14891.1"/>
    </source>
</evidence>
<dbReference type="Proteomes" id="UP000310576">
    <property type="component" value="Unassembled WGS sequence"/>
</dbReference>
<dbReference type="EMBL" id="JALJCU010000008">
    <property type="protein sequence ID" value="MCQ9120940.1"/>
    <property type="molecule type" value="Genomic_DNA"/>
</dbReference>